<dbReference type="EMBL" id="VSRR010022353">
    <property type="protein sequence ID" value="MPC64636.1"/>
    <property type="molecule type" value="Genomic_DNA"/>
</dbReference>
<feature type="region of interest" description="Disordered" evidence="1">
    <location>
        <begin position="52"/>
        <end position="74"/>
    </location>
</feature>
<organism evidence="2 3">
    <name type="scientific">Portunus trituberculatus</name>
    <name type="common">Swimming crab</name>
    <name type="synonym">Neptunus trituberculatus</name>
    <dbReference type="NCBI Taxonomy" id="210409"/>
    <lineage>
        <taxon>Eukaryota</taxon>
        <taxon>Metazoa</taxon>
        <taxon>Ecdysozoa</taxon>
        <taxon>Arthropoda</taxon>
        <taxon>Crustacea</taxon>
        <taxon>Multicrustacea</taxon>
        <taxon>Malacostraca</taxon>
        <taxon>Eumalacostraca</taxon>
        <taxon>Eucarida</taxon>
        <taxon>Decapoda</taxon>
        <taxon>Pleocyemata</taxon>
        <taxon>Brachyura</taxon>
        <taxon>Eubrachyura</taxon>
        <taxon>Portunoidea</taxon>
        <taxon>Portunidae</taxon>
        <taxon>Portuninae</taxon>
        <taxon>Portunus</taxon>
    </lineage>
</organism>
<comment type="caution">
    <text evidence="2">The sequence shown here is derived from an EMBL/GenBank/DDBJ whole genome shotgun (WGS) entry which is preliminary data.</text>
</comment>
<feature type="compositionally biased region" description="Basic residues" evidence="1">
    <location>
        <begin position="61"/>
        <end position="74"/>
    </location>
</feature>
<evidence type="ECO:0000256" key="1">
    <source>
        <dbReference type="SAM" id="MobiDB-lite"/>
    </source>
</evidence>
<dbReference type="Proteomes" id="UP000324222">
    <property type="component" value="Unassembled WGS sequence"/>
</dbReference>
<evidence type="ECO:0000313" key="2">
    <source>
        <dbReference type="EMBL" id="MPC64636.1"/>
    </source>
</evidence>
<name>A0A5B7H422_PORTR</name>
<protein>
    <submittedName>
        <fullName evidence="2">Uncharacterized protein</fullName>
    </submittedName>
</protein>
<accession>A0A5B7H422</accession>
<sequence>MGQNPQEELVDVRRQGLRGGARESGRQHHWVPGHGIVKYRRWPRYWTLYDRGGGGGAASRGRGRRGRRPMKARRKASSFQTACFPFLLAKRCTASHDRRSEVLEEFHIFSALLTFVSVKQEVLGNTRTMGHTQVMAIA</sequence>
<dbReference type="AlphaFoldDB" id="A0A5B7H422"/>
<proteinExistence type="predicted"/>
<keyword evidence="3" id="KW-1185">Reference proteome</keyword>
<evidence type="ECO:0000313" key="3">
    <source>
        <dbReference type="Proteomes" id="UP000324222"/>
    </source>
</evidence>
<reference evidence="2 3" key="1">
    <citation type="submission" date="2019-05" db="EMBL/GenBank/DDBJ databases">
        <title>Another draft genome of Portunus trituberculatus and its Hox gene families provides insights of decapod evolution.</title>
        <authorList>
            <person name="Jeong J.-H."/>
            <person name="Song I."/>
            <person name="Kim S."/>
            <person name="Choi T."/>
            <person name="Kim D."/>
            <person name="Ryu S."/>
            <person name="Kim W."/>
        </authorList>
    </citation>
    <scope>NUCLEOTIDE SEQUENCE [LARGE SCALE GENOMIC DNA]</scope>
    <source>
        <tissue evidence="2">Muscle</tissue>
    </source>
</reference>
<gene>
    <name evidence="2" type="ORF">E2C01_058754</name>
</gene>